<evidence type="ECO:0000313" key="2">
    <source>
        <dbReference type="Proteomes" id="UP001632038"/>
    </source>
</evidence>
<organism evidence="1 2">
    <name type="scientific">Castilleja foliolosa</name>
    <dbReference type="NCBI Taxonomy" id="1961234"/>
    <lineage>
        <taxon>Eukaryota</taxon>
        <taxon>Viridiplantae</taxon>
        <taxon>Streptophyta</taxon>
        <taxon>Embryophyta</taxon>
        <taxon>Tracheophyta</taxon>
        <taxon>Spermatophyta</taxon>
        <taxon>Magnoliopsida</taxon>
        <taxon>eudicotyledons</taxon>
        <taxon>Gunneridae</taxon>
        <taxon>Pentapetalae</taxon>
        <taxon>asterids</taxon>
        <taxon>lamiids</taxon>
        <taxon>Lamiales</taxon>
        <taxon>Orobanchaceae</taxon>
        <taxon>Pedicularideae</taxon>
        <taxon>Castillejinae</taxon>
        <taxon>Castilleja</taxon>
    </lineage>
</organism>
<dbReference type="PANTHER" id="PTHR47150">
    <property type="entry name" value="OS12G0169200 PROTEIN"/>
    <property type="match status" value="1"/>
</dbReference>
<dbReference type="AlphaFoldDB" id="A0ABD3D289"/>
<keyword evidence="2" id="KW-1185">Reference proteome</keyword>
<dbReference type="Proteomes" id="UP001632038">
    <property type="component" value="Unassembled WGS sequence"/>
</dbReference>
<dbReference type="PANTHER" id="PTHR47150:SF5">
    <property type="entry name" value="OS07G0546750 PROTEIN"/>
    <property type="match status" value="1"/>
</dbReference>
<accession>A0ABD3D289</accession>
<name>A0ABD3D289_9LAMI</name>
<evidence type="ECO:0008006" key="3">
    <source>
        <dbReference type="Google" id="ProtNLM"/>
    </source>
</evidence>
<dbReference type="Pfam" id="PF04827">
    <property type="entry name" value="Plant_tran"/>
    <property type="match status" value="1"/>
</dbReference>
<proteinExistence type="predicted"/>
<gene>
    <name evidence="1" type="ORF">CASFOL_020404</name>
</gene>
<dbReference type="InterPro" id="IPR006912">
    <property type="entry name" value="Harbinger_derived_prot"/>
</dbReference>
<sequence length="435" mass="50307">MAQQGSDNSSSDEDNEGHAMMTATYMSYQSLMLASQGECKKTHGGTSSRRNTVNRDRVGAHNRLMNDYFVERPLYSSDIFRTRFRMRPELFKRIMNGIMQYDNYFTQTRDASGKQGFSPYVKMTAALRMLAYRYPADANDDYLKIAKTTSSDAMKYFCRAVNAVYGDEYLRRPNNADMVRLLRKAEQRGFPGMLGSVDCMHWEWKNCPTAWAGTFSGHRGHPTIILEAVASYDTWIWHSYFGPPGACNDLNVLYSSPIFNDVLEGLASNIQFTLNGREYHQGYYLADGIYPRWSTIVQAIPDPQGRDKQLFTRMQEAYRKDVERTFGILQSRFEIIKGPCRLWHGQQIGELMKCCIILHNMIVEDNRNEEGDDFVDDPSRYNVVEEPAVLNRDPITITQYLSNRAGVRDTTRYYMLRNDLVEHVWKEYRDGNLNV</sequence>
<protein>
    <recommendedName>
        <fullName evidence="3">Nuclease HARBI1</fullName>
    </recommendedName>
</protein>
<comment type="caution">
    <text evidence="1">The sequence shown here is derived from an EMBL/GenBank/DDBJ whole genome shotgun (WGS) entry which is preliminary data.</text>
</comment>
<evidence type="ECO:0000313" key="1">
    <source>
        <dbReference type="EMBL" id="KAL3635857.1"/>
    </source>
</evidence>
<dbReference type="EMBL" id="JAVIJP010000027">
    <property type="protein sequence ID" value="KAL3635857.1"/>
    <property type="molecule type" value="Genomic_DNA"/>
</dbReference>
<reference evidence="2" key="1">
    <citation type="journal article" date="2024" name="IScience">
        <title>Strigolactones Initiate the Formation of Haustorium-like Structures in Castilleja.</title>
        <authorList>
            <person name="Buerger M."/>
            <person name="Peterson D."/>
            <person name="Chory J."/>
        </authorList>
    </citation>
    <scope>NUCLEOTIDE SEQUENCE [LARGE SCALE GENOMIC DNA]</scope>
</reference>